<organism evidence="2 3">
    <name type="scientific">Stegodyphus mimosarum</name>
    <name type="common">African social velvet spider</name>
    <dbReference type="NCBI Taxonomy" id="407821"/>
    <lineage>
        <taxon>Eukaryota</taxon>
        <taxon>Metazoa</taxon>
        <taxon>Ecdysozoa</taxon>
        <taxon>Arthropoda</taxon>
        <taxon>Chelicerata</taxon>
        <taxon>Arachnida</taxon>
        <taxon>Araneae</taxon>
        <taxon>Araneomorphae</taxon>
        <taxon>Entelegynae</taxon>
        <taxon>Eresoidea</taxon>
        <taxon>Eresidae</taxon>
        <taxon>Stegodyphus</taxon>
    </lineage>
</organism>
<evidence type="ECO:0000313" key="3">
    <source>
        <dbReference type="Proteomes" id="UP000054359"/>
    </source>
</evidence>
<accession>A0A087TIL3</accession>
<reference evidence="2 3" key="1">
    <citation type="submission" date="2013-11" db="EMBL/GenBank/DDBJ databases">
        <title>Genome sequencing of Stegodyphus mimosarum.</title>
        <authorList>
            <person name="Bechsgaard J."/>
        </authorList>
    </citation>
    <scope>NUCLEOTIDE SEQUENCE [LARGE SCALE GENOMIC DNA]</scope>
</reference>
<feature type="transmembrane region" description="Helical" evidence="1">
    <location>
        <begin position="16"/>
        <end position="34"/>
    </location>
</feature>
<evidence type="ECO:0000256" key="1">
    <source>
        <dbReference type="SAM" id="Phobius"/>
    </source>
</evidence>
<keyword evidence="1" id="KW-0812">Transmembrane</keyword>
<keyword evidence="1" id="KW-1133">Transmembrane helix</keyword>
<proteinExistence type="predicted"/>
<keyword evidence="1" id="KW-0472">Membrane</keyword>
<sequence length="51" mass="5748">MAADTNHTMAIVKNTLLLLRCLEYFMGLVTAMYLSMLMATKLKMEAVLHVT</sequence>
<keyword evidence="3" id="KW-1185">Reference proteome</keyword>
<feature type="non-terminal residue" evidence="2">
    <location>
        <position position="51"/>
    </location>
</feature>
<dbReference type="AlphaFoldDB" id="A0A087TIL3"/>
<gene>
    <name evidence="2" type="ORF">X975_23047</name>
</gene>
<evidence type="ECO:0000313" key="2">
    <source>
        <dbReference type="EMBL" id="KFM64952.1"/>
    </source>
</evidence>
<name>A0A087TIL3_STEMI</name>
<protein>
    <submittedName>
        <fullName evidence="2">Uncharacterized protein</fullName>
    </submittedName>
</protein>
<dbReference type="EMBL" id="KK115371">
    <property type="protein sequence ID" value="KFM64952.1"/>
    <property type="molecule type" value="Genomic_DNA"/>
</dbReference>
<dbReference type="Proteomes" id="UP000054359">
    <property type="component" value="Unassembled WGS sequence"/>
</dbReference>